<gene>
    <name evidence="1" type="ORF">L2E82_14948</name>
</gene>
<evidence type="ECO:0000313" key="2">
    <source>
        <dbReference type="Proteomes" id="UP001055811"/>
    </source>
</evidence>
<accession>A0ACB9F1T6</accession>
<proteinExistence type="predicted"/>
<reference evidence="1 2" key="2">
    <citation type="journal article" date="2022" name="Mol. Ecol. Resour.">
        <title>The genomes of chicory, endive, great burdock and yacon provide insights into Asteraceae paleo-polyploidization history and plant inulin production.</title>
        <authorList>
            <person name="Fan W."/>
            <person name="Wang S."/>
            <person name="Wang H."/>
            <person name="Wang A."/>
            <person name="Jiang F."/>
            <person name="Liu H."/>
            <person name="Zhao H."/>
            <person name="Xu D."/>
            <person name="Zhang Y."/>
        </authorList>
    </citation>
    <scope>NUCLEOTIDE SEQUENCE [LARGE SCALE GENOMIC DNA]</scope>
    <source>
        <strain evidence="2">cv. Punajuju</strain>
        <tissue evidence="1">Leaves</tissue>
    </source>
</reference>
<comment type="caution">
    <text evidence="1">The sequence shown here is derived from an EMBL/GenBank/DDBJ whole genome shotgun (WGS) entry which is preliminary data.</text>
</comment>
<organism evidence="1 2">
    <name type="scientific">Cichorium intybus</name>
    <name type="common">Chicory</name>
    <dbReference type="NCBI Taxonomy" id="13427"/>
    <lineage>
        <taxon>Eukaryota</taxon>
        <taxon>Viridiplantae</taxon>
        <taxon>Streptophyta</taxon>
        <taxon>Embryophyta</taxon>
        <taxon>Tracheophyta</taxon>
        <taxon>Spermatophyta</taxon>
        <taxon>Magnoliopsida</taxon>
        <taxon>eudicotyledons</taxon>
        <taxon>Gunneridae</taxon>
        <taxon>Pentapetalae</taxon>
        <taxon>asterids</taxon>
        <taxon>campanulids</taxon>
        <taxon>Asterales</taxon>
        <taxon>Asteraceae</taxon>
        <taxon>Cichorioideae</taxon>
        <taxon>Cichorieae</taxon>
        <taxon>Cichoriinae</taxon>
        <taxon>Cichorium</taxon>
    </lineage>
</organism>
<protein>
    <submittedName>
        <fullName evidence="1">Uncharacterized protein</fullName>
    </submittedName>
</protein>
<keyword evidence="2" id="KW-1185">Reference proteome</keyword>
<dbReference type="EMBL" id="CM042011">
    <property type="protein sequence ID" value="KAI3764931.1"/>
    <property type="molecule type" value="Genomic_DNA"/>
</dbReference>
<name>A0ACB9F1T6_CICIN</name>
<sequence>MQMAESQKKATPSAKSKEKSSLLDLDIGDDFLGSWKSMSMGNDGMDFDFGTTSKGKKKDFNFDKMDMDFSLDADFGKLPSFKTDMSDLDISSPIKKSGKSKETSKEASSGGDDFAFSFDFNKFADLDFGSTKKKTDEKSDNSKDNKEGYSNTSGSRGTEDLLAKDVNALEDDDTSSKHPISKVDTQMENIEDPGSRNEDDHLKTVTYESSNAEEQEIQTTISSEKIISSNFEEPTQESHSSEERSSSELDAQKAVQELSGHSVDNASDLPEEESGTSVRMVNPRTGAEKNGSVRSVDEVVTTRSLPLESLSAHMNLQSQKGEMCKEREDNVLTGHIKGDSHLESSMTTVKENLAHGETVDKRNADSVSKLHMGSLNSGTTSDELVSKKERGNITTQSKYFKKQNGSESEKPQASISSTKLISVANKRMSTLPNNLALGKSEFASKSGESGSKFAGISRPLPNVLTRNIPCHTKNTETNHASDNTGECLNADNIKPRIEPMSTTVGHDTGPTKEEPALRGREQNTVHISSLRSDVHPSRSMKQSTKDLPHNNLNPGLQATSMKSTCNIGKNVVEKNQISSTKADIRVSEVSTLRVSRATEPKLKPLNSMLPSMRNKEQEKTMLTKQTPSTPTLKRKTFEASAETLTWTPLKRLSTSPCSNNIAPSSEKAVNKQIHNHARMANEMSPRIDVSPLEIDIYSASENDALFQQAEAYKEALRLQDMSVCLLLVEDLSGYEDFSQCPWQTMGWICTATWIASLKLLPSADLEKQLKLCILIEDCALYRLWVNKEKDRERIMYLLAILKNADSVSKLHMGSLDSETTSDELVSEKEKGNIPTRSKYFKRQNGSESEKPHASISSTKLISVANKRMSTLPNNLALGKRECLNADKIKPIIERMSTTVGHDTGPTKEEPALMGREQNTVHINSLRSDVHLPRSMKQSTKDLLHNNLNPGLQATSMKSSCNVGKMRLGATEPKLKPLNCRLPMGPPSMRNKEQEKTILQKQTPSTPTLKRKTFEASAETPTWTPLKRFYITLQIHNHASMANETSSRLDVSPLEIDIYSASENDALFQQAEACSKELDVLECLFASGRRIVKI</sequence>
<dbReference type="Proteomes" id="UP001055811">
    <property type="component" value="Linkage Group LG03"/>
</dbReference>
<reference evidence="2" key="1">
    <citation type="journal article" date="2022" name="Mol. Ecol. Resour.">
        <title>The genomes of chicory, endive, great burdock and yacon provide insights into Asteraceae palaeo-polyploidization history and plant inulin production.</title>
        <authorList>
            <person name="Fan W."/>
            <person name="Wang S."/>
            <person name="Wang H."/>
            <person name="Wang A."/>
            <person name="Jiang F."/>
            <person name="Liu H."/>
            <person name="Zhao H."/>
            <person name="Xu D."/>
            <person name="Zhang Y."/>
        </authorList>
    </citation>
    <scope>NUCLEOTIDE SEQUENCE [LARGE SCALE GENOMIC DNA]</scope>
    <source>
        <strain evidence="2">cv. Punajuju</strain>
    </source>
</reference>
<evidence type="ECO:0000313" key="1">
    <source>
        <dbReference type="EMBL" id="KAI3764931.1"/>
    </source>
</evidence>